<evidence type="ECO:0000256" key="4">
    <source>
        <dbReference type="ARBA" id="ARBA00023315"/>
    </source>
</evidence>
<dbReference type="PANTHER" id="PTHR18919">
    <property type="entry name" value="ACETYL-COA C-ACYLTRANSFERASE"/>
    <property type="match status" value="1"/>
</dbReference>
<dbReference type="OrthoDB" id="9764892at2"/>
<comment type="similarity">
    <text evidence="1 7">Belongs to the thiolase-like superfamily. Thiolase family.</text>
</comment>
<dbReference type="Proteomes" id="UP000184052">
    <property type="component" value="Unassembled WGS sequence"/>
</dbReference>
<evidence type="ECO:0000256" key="2">
    <source>
        <dbReference type="ARBA" id="ARBA00012705"/>
    </source>
</evidence>
<feature type="active site" description="Proton acceptor" evidence="6">
    <location>
        <position position="365"/>
    </location>
</feature>
<evidence type="ECO:0000259" key="9">
    <source>
        <dbReference type="Pfam" id="PF02803"/>
    </source>
</evidence>
<feature type="domain" description="Thiolase C-terminal" evidence="9">
    <location>
        <begin position="281"/>
        <end position="407"/>
    </location>
</feature>
<dbReference type="Gene3D" id="3.40.47.10">
    <property type="match status" value="1"/>
</dbReference>
<dbReference type="CDD" id="cd00751">
    <property type="entry name" value="thiolase"/>
    <property type="match status" value="1"/>
</dbReference>
<evidence type="ECO:0000256" key="3">
    <source>
        <dbReference type="ARBA" id="ARBA00022679"/>
    </source>
</evidence>
<organism evidence="10 11">
    <name type="scientific">Dethiosulfatibacter aminovorans DSM 17477</name>
    <dbReference type="NCBI Taxonomy" id="1121476"/>
    <lineage>
        <taxon>Bacteria</taxon>
        <taxon>Bacillati</taxon>
        <taxon>Bacillota</taxon>
        <taxon>Tissierellia</taxon>
        <taxon>Dethiosulfatibacter</taxon>
    </lineage>
</organism>
<dbReference type="EC" id="2.3.1.9" evidence="2"/>
<dbReference type="RefSeq" id="WP_094762758.1">
    <property type="nucleotide sequence ID" value="NZ_FQZL01000007.1"/>
</dbReference>
<feature type="active site" description="Proton acceptor" evidence="6">
    <location>
        <position position="395"/>
    </location>
</feature>
<evidence type="ECO:0000256" key="5">
    <source>
        <dbReference type="ARBA" id="ARBA00030755"/>
    </source>
</evidence>
<dbReference type="InterPro" id="IPR020617">
    <property type="entry name" value="Thiolase_C"/>
</dbReference>
<accession>A0A1M6ENZ2</accession>
<dbReference type="PROSITE" id="PS00737">
    <property type="entry name" value="THIOLASE_2"/>
    <property type="match status" value="1"/>
</dbReference>
<evidence type="ECO:0000313" key="10">
    <source>
        <dbReference type="EMBL" id="SHI87143.1"/>
    </source>
</evidence>
<dbReference type="NCBIfam" id="TIGR01930">
    <property type="entry name" value="AcCoA-C-Actrans"/>
    <property type="match status" value="1"/>
</dbReference>
<dbReference type="GO" id="GO:0003985">
    <property type="term" value="F:acetyl-CoA C-acetyltransferase activity"/>
    <property type="evidence" value="ECO:0007669"/>
    <property type="project" value="UniProtKB-EC"/>
</dbReference>
<proteinExistence type="inferred from homology"/>
<dbReference type="PIRSF" id="PIRSF000429">
    <property type="entry name" value="Ac-CoA_Ac_transf"/>
    <property type="match status" value="1"/>
</dbReference>
<evidence type="ECO:0000256" key="1">
    <source>
        <dbReference type="ARBA" id="ARBA00010982"/>
    </source>
</evidence>
<dbReference type="InterPro" id="IPR020613">
    <property type="entry name" value="Thiolase_CS"/>
</dbReference>
<dbReference type="SUPFAM" id="SSF53901">
    <property type="entry name" value="Thiolase-like"/>
    <property type="match status" value="2"/>
</dbReference>
<feature type="domain" description="Thiolase N-terminal" evidence="8">
    <location>
        <begin position="17"/>
        <end position="272"/>
    </location>
</feature>
<reference evidence="10 11" key="1">
    <citation type="submission" date="2016-11" db="EMBL/GenBank/DDBJ databases">
        <authorList>
            <person name="Jaros S."/>
            <person name="Januszkiewicz K."/>
            <person name="Wedrychowicz H."/>
        </authorList>
    </citation>
    <scope>NUCLEOTIDE SEQUENCE [LARGE SCALE GENOMIC DNA]</scope>
    <source>
        <strain evidence="10 11">DSM 17477</strain>
    </source>
</reference>
<keyword evidence="3 7" id="KW-0808">Transferase</keyword>
<dbReference type="STRING" id="1121476.SAMN02745751_01265"/>
<protein>
    <recommendedName>
        <fullName evidence="2">acetyl-CoA C-acetyltransferase</fullName>
        <ecNumber evidence="2">2.3.1.9</ecNumber>
    </recommendedName>
    <alternativeName>
        <fullName evidence="5">Acetoacetyl-CoA thiolase</fullName>
    </alternativeName>
</protein>
<dbReference type="Pfam" id="PF00108">
    <property type="entry name" value="Thiolase_N"/>
    <property type="match status" value="1"/>
</dbReference>
<feature type="active site" description="Acyl-thioester intermediate" evidence="6">
    <location>
        <position position="102"/>
    </location>
</feature>
<keyword evidence="4 7" id="KW-0012">Acyltransferase</keyword>
<sequence length="412" mass="44392">MVPTFFGTIQKSKMKEVVIIDGLRTAFGRMGGTLKDVTSVELAGNTIKALCDKTGILKKWKVDSVFAGSAFGDVNTNNFARYASMLAGLPYETSASFIEMQCGSSIACINNAALQIQAGLIDVAICGGAESHSQTYYKFPTTLQPYKGIAPTAAMSRLAPEDIDNISMIEVSDLMAKTWDITREQCDEFALRSQNLAAKAIEEGYFIDEITPIEIHPKKGTPIIFDTDEHPRGKTDLAKLEKLKPIMDGGVTTAGNSSGRNDGAAFVLMMSAEKAAELGYKPIAKWIMGADIGVDPKVMGIGAAYSNCKILDKMNLKINDVDVYECNEAFAAQNLSVIKQMENMTGEKMNMDSWNPNGGAIAFGHPNGASGARICIFTMNELARRGAKYGMFSSCCGGGLGVSCLIENTYER</sequence>
<evidence type="ECO:0000256" key="7">
    <source>
        <dbReference type="RuleBase" id="RU003557"/>
    </source>
</evidence>
<dbReference type="GO" id="GO:0006635">
    <property type="term" value="P:fatty acid beta-oxidation"/>
    <property type="evidence" value="ECO:0007669"/>
    <property type="project" value="TreeGrafter"/>
</dbReference>
<dbReference type="EMBL" id="FQZL01000007">
    <property type="protein sequence ID" value="SHI87143.1"/>
    <property type="molecule type" value="Genomic_DNA"/>
</dbReference>
<dbReference type="InterPro" id="IPR020616">
    <property type="entry name" value="Thiolase_N"/>
</dbReference>
<gene>
    <name evidence="10" type="ORF">SAMN02745751_01265</name>
</gene>
<dbReference type="InterPro" id="IPR002155">
    <property type="entry name" value="Thiolase"/>
</dbReference>
<evidence type="ECO:0000259" key="8">
    <source>
        <dbReference type="Pfam" id="PF00108"/>
    </source>
</evidence>
<name>A0A1M6ENZ2_9FIRM</name>
<dbReference type="AlphaFoldDB" id="A0A1M6ENZ2"/>
<dbReference type="PANTHER" id="PTHR18919:SF107">
    <property type="entry name" value="ACETYL-COA ACETYLTRANSFERASE, CYTOSOLIC"/>
    <property type="match status" value="1"/>
</dbReference>
<dbReference type="InterPro" id="IPR016039">
    <property type="entry name" value="Thiolase-like"/>
</dbReference>
<evidence type="ECO:0000256" key="6">
    <source>
        <dbReference type="PIRSR" id="PIRSR000429-1"/>
    </source>
</evidence>
<evidence type="ECO:0000313" key="11">
    <source>
        <dbReference type="Proteomes" id="UP000184052"/>
    </source>
</evidence>
<dbReference type="Pfam" id="PF02803">
    <property type="entry name" value="Thiolase_C"/>
    <property type="match status" value="1"/>
</dbReference>
<keyword evidence="11" id="KW-1185">Reference proteome</keyword>